<keyword evidence="4 6" id="KW-0472">Membrane</keyword>
<keyword evidence="3 6" id="KW-1133">Transmembrane helix</keyword>
<evidence type="ECO:0000256" key="4">
    <source>
        <dbReference type="ARBA" id="ARBA00023136"/>
    </source>
</evidence>
<dbReference type="PANTHER" id="PTHR21421">
    <property type="entry name" value="GUSTATORY RECEPTOR"/>
    <property type="match status" value="1"/>
</dbReference>
<comment type="subcellular location">
    <subcellularLocation>
        <location evidence="1">Membrane</location>
        <topology evidence="1">Multi-pass membrane protein</topology>
    </subcellularLocation>
</comment>
<dbReference type="EMBL" id="BDGG01000002">
    <property type="protein sequence ID" value="GAU92850.1"/>
    <property type="molecule type" value="Genomic_DNA"/>
</dbReference>
<keyword evidence="8" id="KW-1185">Reference proteome</keyword>
<reference evidence="7 8" key="1">
    <citation type="journal article" date="2016" name="Nat. Commun.">
        <title>Extremotolerant tardigrade genome and improved radiotolerance of human cultured cells by tardigrade-unique protein.</title>
        <authorList>
            <person name="Hashimoto T."/>
            <person name="Horikawa D.D."/>
            <person name="Saito Y."/>
            <person name="Kuwahara H."/>
            <person name="Kozuka-Hata H."/>
            <person name="Shin-I T."/>
            <person name="Minakuchi Y."/>
            <person name="Ohishi K."/>
            <person name="Motoyama A."/>
            <person name="Aizu T."/>
            <person name="Enomoto A."/>
            <person name="Kondo K."/>
            <person name="Tanaka S."/>
            <person name="Hara Y."/>
            <person name="Koshikawa S."/>
            <person name="Sagara H."/>
            <person name="Miura T."/>
            <person name="Yokobori S."/>
            <person name="Miyagawa K."/>
            <person name="Suzuki Y."/>
            <person name="Kubo T."/>
            <person name="Oyama M."/>
            <person name="Kohara Y."/>
            <person name="Fujiyama A."/>
            <person name="Arakawa K."/>
            <person name="Katayama T."/>
            <person name="Toyoda A."/>
            <person name="Kunieda T."/>
        </authorList>
    </citation>
    <scope>NUCLEOTIDE SEQUENCE [LARGE SCALE GENOMIC DNA]</scope>
    <source>
        <strain evidence="7 8">YOKOZUNA-1</strain>
    </source>
</reference>
<dbReference type="Proteomes" id="UP000186922">
    <property type="component" value="Unassembled WGS sequence"/>
</dbReference>
<evidence type="ECO:0000256" key="2">
    <source>
        <dbReference type="ARBA" id="ARBA00022692"/>
    </source>
</evidence>
<evidence type="ECO:0000256" key="5">
    <source>
        <dbReference type="ARBA" id="ARBA00023170"/>
    </source>
</evidence>
<dbReference type="InterPro" id="IPR013604">
    <property type="entry name" value="7TM_chemorcpt"/>
</dbReference>
<dbReference type="GO" id="GO:0050909">
    <property type="term" value="P:sensory perception of taste"/>
    <property type="evidence" value="ECO:0007669"/>
    <property type="project" value="InterPro"/>
</dbReference>
<evidence type="ECO:0000313" key="7">
    <source>
        <dbReference type="EMBL" id="GAU92850.1"/>
    </source>
</evidence>
<dbReference type="AlphaFoldDB" id="A0A1D1UWB7"/>
<gene>
    <name evidence="7" type="primary">RvY_04877</name>
    <name evidence="7" type="synonym">RvY_04877.1</name>
    <name evidence="7" type="ORF">RvY_04877-1</name>
</gene>
<organism evidence="7 8">
    <name type="scientific">Ramazzottius varieornatus</name>
    <name type="common">Water bear</name>
    <name type="synonym">Tardigrade</name>
    <dbReference type="NCBI Taxonomy" id="947166"/>
    <lineage>
        <taxon>Eukaryota</taxon>
        <taxon>Metazoa</taxon>
        <taxon>Ecdysozoa</taxon>
        <taxon>Tardigrada</taxon>
        <taxon>Eutardigrada</taxon>
        <taxon>Parachela</taxon>
        <taxon>Hypsibioidea</taxon>
        <taxon>Ramazzottiidae</taxon>
        <taxon>Ramazzottius</taxon>
    </lineage>
</organism>
<sequence>MYKKSIRHVSLCELVELAEYVFSPWIFLVLGGSIIQLLISVFVAYSIGLQWTIITSLSQLFWFLTYSVQTLVVLYAGSRLYETAHGVLPHIHKIDQSRLTLSKELQIQTFLNRLTCNSIGFTAWKMFTITNEAVLGVRSFIVKHTPSSTTHLPLPDKFSMDPSIRCFILSTS</sequence>
<feature type="transmembrane region" description="Helical" evidence="6">
    <location>
        <begin position="59"/>
        <end position="77"/>
    </location>
</feature>
<name>A0A1D1UWB7_RAMVA</name>
<proteinExistence type="predicted"/>
<dbReference type="OrthoDB" id="5954090at2759"/>
<keyword evidence="5" id="KW-0675">Receptor</keyword>
<dbReference type="GO" id="GO:0016020">
    <property type="term" value="C:membrane"/>
    <property type="evidence" value="ECO:0007669"/>
    <property type="project" value="UniProtKB-SubCell"/>
</dbReference>
<comment type="caution">
    <text evidence="7">The sequence shown here is derived from an EMBL/GenBank/DDBJ whole genome shotgun (WGS) entry which is preliminary data.</text>
</comment>
<evidence type="ECO:0000256" key="3">
    <source>
        <dbReference type="ARBA" id="ARBA00022989"/>
    </source>
</evidence>
<keyword evidence="2 6" id="KW-0812">Transmembrane</keyword>
<protein>
    <submittedName>
        <fullName evidence="7">Uncharacterized protein</fullName>
    </submittedName>
</protein>
<dbReference type="GO" id="GO:0051606">
    <property type="term" value="P:detection of stimulus"/>
    <property type="evidence" value="ECO:0007669"/>
    <property type="project" value="UniProtKB-ARBA"/>
</dbReference>
<evidence type="ECO:0000256" key="1">
    <source>
        <dbReference type="ARBA" id="ARBA00004141"/>
    </source>
</evidence>
<dbReference type="GO" id="GO:0038023">
    <property type="term" value="F:signaling receptor activity"/>
    <property type="evidence" value="ECO:0007669"/>
    <property type="project" value="UniProtKB-ARBA"/>
</dbReference>
<accession>A0A1D1UWB7</accession>
<evidence type="ECO:0000313" key="8">
    <source>
        <dbReference type="Proteomes" id="UP000186922"/>
    </source>
</evidence>
<dbReference type="Pfam" id="PF08395">
    <property type="entry name" value="7tm_7"/>
    <property type="match status" value="1"/>
</dbReference>
<evidence type="ECO:0000256" key="6">
    <source>
        <dbReference type="SAM" id="Phobius"/>
    </source>
</evidence>
<feature type="transmembrane region" description="Helical" evidence="6">
    <location>
        <begin position="21"/>
        <end position="47"/>
    </location>
</feature>
<dbReference type="PANTHER" id="PTHR21421:SF29">
    <property type="entry name" value="GUSTATORY RECEPTOR 5A FOR TREHALOSE-RELATED"/>
    <property type="match status" value="1"/>
</dbReference>